<proteinExistence type="predicted"/>
<keyword evidence="3" id="KW-1185">Reference proteome</keyword>
<reference evidence="2 3" key="1">
    <citation type="submission" date="2024-01" db="EMBL/GenBank/DDBJ databases">
        <title>Comparative genomics of Cryptococcus and Kwoniella reveals pathogenesis evolution and contrasting modes of karyotype evolution via chromosome fusion or intercentromeric recombination.</title>
        <authorList>
            <person name="Coelho M.A."/>
            <person name="David-Palma M."/>
            <person name="Shea T."/>
            <person name="Bowers K."/>
            <person name="McGinley-Smith S."/>
            <person name="Mohammad A.W."/>
            <person name="Gnirke A."/>
            <person name="Yurkov A.M."/>
            <person name="Nowrousian M."/>
            <person name="Sun S."/>
            <person name="Cuomo C.A."/>
            <person name="Heitman J."/>
        </authorList>
    </citation>
    <scope>NUCLEOTIDE SEQUENCE [LARGE SCALE GENOMIC DNA]</scope>
    <source>
        <strain evidence="2 3">CBS 6074</strain>
    </source>
</reference>
<evidence type="ECO:0000313" key="3">
    <source>
        <dbReference type="Proteomes" id="UP001355207"/>
    </source>
</evidence>
<dbReference type="AlphaFoldDB" id="A0AAX4JWE5"/>
<dbReference type="EMBL" id="CP144101">
    <property type="protein sequence ID" value="WWC88858.1"/>
    <property type="molecule type" value="Genomic_DNA"/>
</dbReference>
<feature type="compositionally biased region" description="Polar residues" evidence="1">
    <location>
        <begin position="100"/>
        <end position="123"/>
    </location>
</feature>
<feature type="compositionally biased region" description="Polar residues" evidence="1">
    <location>
        <begin position="1"/>
        <end position="34"/>
    </location>
</feature>
<name>A0AAX4JWE5_9TREE</name>
<dbReference type="RefSeq" id="XP_066075621.1">
    <property type="nucleotide sequence ID" value="XM_066219524.1"/>
</dbReference>
<evidence type="ECO:0000313" key="2">
    <source>
        <dbReference type="EMBL" id="WWC88858.1"/>
    </source>
</evidence>
<protein>
    <submittedName>
        <fullName evidence="2">Uncharacterized protein</fullName>
    </submittedName>
</protein>
<feature type="compositionally biased region" description="Polar residues" evidence="1">
    <location>
        <begin position="78"/>
        <end position="88"/>
    </location>
</feature>
<feature type="region of interest" description="Disordered" evidence="1">
    <location>
        <begin position="71"/>
        <end position="123"/>
    </location>
</feature>
<gene>
    <name evidence="2" type="ORF">L201_003773</name>
</gene>
<dbReference type="Proteomes" id="UP001355207">
    <property type="component" value="Chromosome 4"/>
</dbReference>
<accession>A0AAX4JWE5</accession>
<sequence length="219" mass="24724">MSNSSKQLSRIDTNVSNTSQRSNLGVPESATSDISPMGATIKGPLYDPYEKSMSMIGNSPDRNIHMVDYSKSSKHTQRSNANERFSSSDIKDEDEEHQSGLATSTWSNTQTSNVYTNTDTDDSQTGKNIYSDLIIDSRLKIDPSMGPYGITNDYKSNSQETIIMDSPIESSMMTEKTNKNYSKVYTRKGSTDRYRRYPWSKKKTYTFDPEPISYSKSNK</sequence>
<evidence type="ECO:0000256" key="1">
    <source>
        <dbReference type="SAM" id="MobiDB-lite"/>
    </source>
</evidence>
<feature type="region of interest" description="Disordered" evidence="1">
    <location>
        <begin position="1"/>
        <end position="42"/>
    </location>
</feature>
<organism evidence="2 3">
    <name type="scientific">Kwoniella dendrophila CBS 6074</name>
    <dbReference type="NCBI Taxonomy" id="1295534"/>
    <lineage>
        <taxon>Eukaryota</taxon>
        <taxon>Fungi</taxon>
        <taxon>Dikarya</taxon>
        <taxon>Basidiomycota</taxon>
        <taxon>Agaricomycotina</taxon>
        <taxon>Tremellomycetes</taxon>
        <taxon>Tremellales</taxon>
        <taxon>Cryptococcaceae</taxon>
        <taxon>Kwoniella</taxon>
    </lineage>
</organism>
<dbReference type="GeneID" id="91094443"/>